<name>A0ABS8N2D7_9CLOT</name>
<proteinExistence type="inferred from homology"/>
<evidence type="ECO:0000313" key="6">
    <source>
        <dbReference type="EMBL" id="MCC9293974.1"/>
    </source>
</evidence>
<dbReference type="PRINTS" id="PR01006">
    <property type="entry name" value="FLGHOOKFLIE"/>
</dbReference>
<dbReference type="HAMAP" id="MF_00724">
    <property type="entry name" value="FliE"/>
    <property type="match status" value="1"/>
</dbReference>
<evidence type="ECO:0000313" key="7">
    <source>
        <dbReference type="Proteomes" id="UP001165422"/>
    </source>
</evidence>
<evidence type="ECO:0000256" key="5">
    <source>
        <dbReference type="NCBIfam" id="TIGR00205"/>
    </source>
</evidence>
<keyword evidence="6" id="KW-0969">Cilium</keyword>
<evidence type="ECO:0000256" key="1">
    <source>
        <dbReference type="ARBA" id="ARBA00004117"/>
    </source>
</evidence>
<comment type="caution">
    <text evidence="6">The sequence shown here is derived from an EMBL/GenBank/DDBJ whole genome shotgun (WGS) entry which is preliminary data.</text>
</comment>
<dbReference type="EMBL" id="JAJJPB010000002">
    <property type="protein sequence ID" value="MCC9293974.1"/>
    <property type="molecule type" value="Genomic_DNA"/>
</dbReference>
<dbReference type="Pfam" id="PF02049">
    <property type="entry name" value="FliE"/>
    <property type="match status" value="1"/>
</dbReference>
<dbReference type="Proteomes" id="UP001165422">
    <property type="component" value="Unassembled WGS sequence"/>
</dbReference>
<sequence>MRINEYVPDSSVFDFNKSVQDSNLNGNNTVVNNLNNAISEDGKVDGSTDENDSSISDFASMLKNELDEVNDQQVQADNSTKELIEGDRTDIHNVMLDTEQAKMSLELAVQIRNKLVDAYQELNRTQL</sequence>
<evidence type="ECO:0000256" key="2">
    <source>
        <dbReference type="ARBA" id="ARBA00009272"/>
    </source>
</evidence>
<comment type="subcellular location">
    <subcellularLocation>
        <location evidence="1 4">Bacterial flagellum basal body</location>
    </subcellularLocation>
</comment>
<dbReference type="PANTHER" id="PTHR34653:SF1">
    <property type="entry name" value="FLAGELLAR HOOK-BASAL BODY COMPLEX PROTEIN FLIE"/>
    <property type="match status" value="1"/>
</dbReference>
<gene>
    <name evidence="4 6" type="primary">fliE</name>
    <name evidence="6" type="ORF">LN736_03710</name>
</gene>
<accession>A0ABS8N2D7</accession>
<dbReference type="RefSeq" id="WP_150356355.1">
    <property type="nucleotide sequence ID" value="NZ_JAJJPB010000002.1"/>
</dbReference>
<keyword evidence="7" id="KW-1185">Reference proteome</keyword>
<keyword evidence="6" id="KW-0282">Flagellum</keyword>
<protein>
    <recommendedName>
        <fullName evidence="4 5">Flagellar hook-basal body complex protein FliE</fullName>
    </recommendedName>
</protein>
<keyword evidence="6" id="KW-0966">Cell projection</keyword>
<evidence type="ECO:0000256" key="3">
    <source>
        <dbReference type="ARBA" id="ARBA00023143"/>
    </source>
</evidence>
<dbReference type="PANTHER" id="PTHR34653">
    <property type="match status" value="1"/>
</dbReference>
<reference evidence="6" key="1">
    <citation type="submission" date="2021-11" db="EMBL/GenBank/DDBJ databases">
        <authorList>
            <person name="Qingchun L."/>
            <person name="Dong Z."/>
            <person name="Zongwei Q."/>
            <person name="Jia Z."/>
            <person name="Duotao L."/>
        </authorList>
    </citation>
    <scope>NUCLEOTIDE SEQUENCE</scope>
    <source>
        <strain evidence="6">WLY-B-L2</strain>
    </source>
</reference>
<dbReference type="InterPro" id="IPR001624">
    <property type="entry name" value="FliE"/>
</dbReference>
<comment type="similarity">
    <text evidence="2 4">Belongs to the FliE family.</text>
</comment>
<organism evidence="6 7">
    <name type="scientific">Clostridium aromativorans</name>
    <dbReference type="NCBI Taxonomy" id="2836848"/>
    <lineage>
        <taxon>Bacteria</taxon>
        <taxon>Bacillati</taxon>
        <taxon>Bacillota</taxon>
        <taxon>Clostridia</taxon>
        <taxon>Eubacteriales</taxon>
        <taxon>Clostridiaceae</taxon>
        <taxon>Clostridium</taxon>
    </lineage>
</organism>
<evidence type="ECO:0000256" key="4">
    <source>
        <dbReference type="HAMAP-Rule" id="MF_00724"/>
    </source>
</evidence>
<dbReference type="NCBIfam" id="TIGR00205">
    <property type="entry name" value="fliE"/>
    <property type="match status" value="1"/>
</dbReference>
<keyword evidence="3 4" id="KW-0975">Bacterial flagellum</keyword>